<dbReference type="Gene3D" id="3.30.160.670">
    <property type="match status" value="1"/>
</dbReference>
<dbReference type="OrthoDB" id="1430233at2"/>
<protein>
    <recommendedName>
        <fullName evidence="1">DUF4136 domain-containing protein</fullName>
    </recommendedName>
</protein>
<evidence type="ECO:0000259" key="1">
    <source>
        <dbReference type="Pfam" id="PF13590"/>
    </source>
</evidence>
<reference evidence="2 3" key="1">
    <citation type="submission" date="2006-09" db="EMBL/GenBank/DDBJ databases">
        <authorList>
            <person name="Emerson D."/>
            <person name="Ferriera S."/>
            <person name="Johnson J."/>
            <person name="Kravitz S."/>
            <person name="Halpern A."/>
            <person name="Remington K."/>
            <person name="Beeson K."/>
            <person name="Tran B."/>
            <person name="Rogers Y.-H."/>
            <person name="Friedman R."/>
            <person name="Venter J.C."/>
        </authorList>
    </citation>
    <scope>NUCLEOTIDE SEQUENCE [LARGE SCALE GENOMIC DNA]</scope>
    <source>
        <strain evidence="2 3">PV-1</strain>
    </source>
</reference>
<sequence length="180" mass="20342">MRKLSTYIGILMIMSLASGCAPKVRSEFDKTFNFAGLKHYALMPSVSSQTGKLPTGPKVDQRMQQILHDTLAAKGYSRSDTPDFYLRYRLISKLRISRGPGFNLGYLGGNMGMGMYRSRFPEKYETAGLTISIYDDKDNLLWRGAAEKEWNTHNKDPLYTDGLMVKLVTAVLDKFPPKNK</sequence>
<dbReference type="EMBL" id="AATS01000016">
    <property type="protein sequence ID" value="EAU53850.1"/>
    <property type="molecule type" value="Genomic_DNA"/>
</dbReference>
<keyword evidence="3" id="KW-1185">Reference proteome</keyword>
<dbReference type="AlphaFoldDB" id="Q0EX24"/>
<dbReference type="HOGENOM" id="CLU_1494558_0_0_0"/>
<organism evidence="2 3">
    <name type="scientific">Mariprofundus ferrooxydans PV-1</name>
    <dbReference type="NCBI Taxonomy" id="314345"/>
    <lineage>
        <taxon>Bacteria</taxon>
        <taxon>Pseudomonadati</taxon>
        <taxon>Pseudomonadota</taxon>
        <taxon>Candidatius Mariprofundia</taxon>
        <taxon>Mariprofundales</taxon>
        <taxon>Mariprofundaceae</taxon>
        <taxon>Mariprofundus</taxon>
    </lineage>
</organism>
<feature type="domain" description="DUF4136" evidence="1">
    <location>
        <begin position="24"/>
        <end position="177"/>
    </location>
</feature>
<dbReference type="RefSeq" id="WP_009850046.1">
    <property type="nucleotide sequence ID" value="NZ_DS022294.1"/>
</dbReference>
<dbReference type="Proteomes" id="UP000005297">
    <property type="component" value="Unassembled WGS sequence"/>
</dbReference>
<proteinExistence type="predicted"/>
<dbReference type="Pfam" id="PF13590">
    <property type="entry name" value="DUF4136"/>
    <property type="match status" value="1"/>
</dbReference>
<dbReference type="InterPro" id="IPR025411">
    <property type="entry name" value="DUF4136"/>
</dbReference>
<accession>Q0EX24</accession>
<comment type="caution">
    <text evidence="2">The sequence shown here is derived from an EMBL/GenBank/DDBJ whole genome shotgun (WGS) entry which is preliminary data.</text>
</comment>
<dbReference type="PROSITE" id="PS51257">
    <property type="entry name" value="PROKAR_LIPOPROTEIN"/>
    <property type="match status" value="1"/>
</dbReference>
<evidence type="ECO:0000313" key="2">
    <source>
        <dbReference type="EMBL" id="EAU53850.1"/>
    </source>
</evidence>
<evidence type="ECO:0000313" key="3">
    <source>
        <dbReference type="Proteomes" id="UP000005297"/>
    </source>
</evidence>
<gene>
    <name evidence="2" type="ORF">SPV1_12787</name>
</gene>
<dbReference type="InParanoid" id="Q0EX24"/>
<name>Q0EX24_9PROT</name>
<dbReference type="STRING" id="314344.AL013_08855"/>